<protein>
    <submittedName>
        <fullName evidence="1">Uncharacterized protein</fullName>
    </submittedName>
</protein>
<keyword evidence="2" id="KW-1185">Reference proteome</keyword>
<dbReference type="EMBL" id="RKLT01000045">
    <property type="protein sequence ID" value="MBX0298229.1"/>
    <property type="molecule type" value="Genomic_DNA"/>
</dbReference>
<dbReference type="RefSeq" id="WP_166975049.1">
    <property type="nucleotide sequence ID" value="NZ_RKLT01000045.1"/>
</dbReference>
<name>A0AAW4PKL8_9EURY</name>
<evidence type="ECO:0000313" key="2">
    <source>
        <dbReference type="Proteomes" id="UP001430455"/>
    </source>
</evidence>
<dbReference type="GeneID" id="44859481"/>
<dbReference type="Proteomes" id="UP001430455">
    <property type="component" value="Unassembled WGS sequence"/>
</dbReference>
<dbReference type="AlphaFoldDB" id="A0AAW4PKL8"/>
<gene>
    <name evidence="1" type="ORF">EGH23_25555</name>
</gene>
<proteinExistence type="predicted"/>
<comment type="caution">
    <text evidence="1">The sequence shown here is derived from an EMBL/GenBank/DDBJ whole genome shotgun (WGS) entry which is preliminary data.</text>
</comment>
<sequence>MEFESAMIHWRGGEDEQIAFDVEIMDNGWVAAKEHRDDEDRVFFSPGEIAMIEKNGR</sequence>
<accession>A0AAW4PKL8</accession>
<evidence type="ECO:0000313" key="1">
    <source>
        <dbReference type="EMBL" id="MBX0298229.1"/>
    </source>
</evidence>
<organism evidence="1 2">
    <name type="scientific">Haloarcula nitratireducens</name>
    <dbReference type="NCBI Taxonomy" id="2487749"/>
    <lineage>
        <taxon>Archaea</taxon>
        <taxon>Methanobacteriati</taxon>
        <taxon>Methanobacteriota</taxon>
        <taxon>Stenosarchaea group</taxon>
        <taxon>Halobacteria</taxon>
        <taxon>Halobacteriales</taxon>
        <taxon>Haloarculaceae</taxon>
        <taxon>Haloarcula</taxon>
    </lineage>
</organism>
<reference evidence="1 2" key="1">
    <citation type="submission" date="2021-06" db="EMBL/GenBank/DDBJ databases">
        <title>Halomicroarcula sp. a new haloarchaeum isolated from saline soil.</title>
        <authorList>
            <person name="Duran-Viseras A."/>
            <person name="Sanchez-Porro C."/>
            <person name="Ventosa A."/>
        </authorList>
    </citation>
    <scope>NUCLEOTIDE SEQUENCE [LARGE SCALE GENOMIC DNA]</scope>
    <source>
        <strain evidence="1 2">F27</strain>
    </source>
</reference>